<protein>
    <recommendedName>
        <fullName evidence="9">Lysine--tRNA ligase</fullName>
        <ecNumber evidence="9">6.1.1.6</ecNumber>
    </recommendedName>
    <alternativeName>
        <fullName evidence="9">Lysyl-tRNA synthetase</fullName>
        <shortName evidence="9">LysRS</shortName>
    </alternativeName>
</protein>
<dbReference type="GO" id="GO:0000049">
    <property type="term" value="F:tRNA binding"/>
    <property type="evidence" value="ECO:0007669"/>
    <property type="project" value="TreeGrafter"/>
</dbReference>
<evidence type="ECO:0000256" key="2">
    <source>
        <dbReference type="ARBA" id="ARBA00022598"/>
    </source>
</evidence>
<keyword evidence="9" id="KW-0963">Cytoplasm</keyword>
<evidence type="ECO:0000256" key="10">
    <source>
        <dbReference type="RuleBase" id="RU000336"/>
    </source>
</evidence>
<keyword evidence="2 9" id="KW-0436">Ligase</keyword>
<dbReference type="CDD" id="cd04322">
    <property type="entry name" value="LysRS_N"/>
    <property type="match status" value="1"/>
</dbReference>
<keyword evidence="6 9" id="KW-0648">Protein biosynthesis</keyword>
<evidence type="ECO:0000256" key="6">
    <source>
        <dbReference type="ARBA" id="ARBA00022917"/>
    </source>
</evidence>
<dbReference type="Pfam" id="PF00152">
    <property type="entry name" value="tRNA-synt_2"/>
    <property type="match status" value="1"/>
</dbReference>
<comment type="subunit">
    <text evidence="9">Homodimer.</text>
</comment>
<evidence type="ECO:0000256" key="1">
    <source>
        <dbReference type="ARBA" id="ARBA00008226"/>
    </source>
</evidence>
<evidence type="ECO:0000256" key="3">
    <source>
        <dbReference type="ARBA" id="ARBA00022723"/>
    </source>
</evidence>
<dbReference type="PANTHER" id="PTHR42918:SF15">
    <property type="entry name" value="LYSINE--TRNA LIGASE, CHLOROPLASTIC_MITOCHONDRIAL"/>
    <property type="match status" value="1"/>
</dbReference>
<keyword evidence="3 9" id="KW-0479">Metal-binding</keyword>
<dbReference type="PANTHER" id="PTHR42918">
    <property type="entry name" value="LYSYL-TRNA SYNTHETASE"/>
    <property type="match status" value="1"/>
</dbReference>
<evidence type="ECO:0000256" key="7">
    <source>
        <dbReference type="ARBA" id="ARBA00023146"/>
    </source>
</evidence>
<evidence type="ECO:0000256" key="8">
    <source>
        <dbReference type="ARBA" id="ARBA00048573"/>
    </source>
</evidence>
<dbReference type="NCBIfam" id="TIGR00499">
    <property type="entry name" value="lysS_bact"/>
    <property type="match status" value="1"/>
</dbReference>
<dbReference type="HAMAP" id="MF_00252">
    <property type="entry name" value="Lys_tRNA_synth_class2"/>
    <property type="match status" value="1"/>
</dbReference>
<evidence type="ECO:0000256" key="5">
    <source>
        <dbReference type="ARBA" id="ARBA00022840"/>
    </source>
</evidence>
<dbReference type="InterPro" id="IPR045864">
    <property type="entry name" value="aa-tRNA-synth_II/BPL/LPL"/>
</dbReference>
<dbReference type="GO" id="GO:0006430">
    <property type="term" value="P:lysyl-tRNA aminoacylation"/>
    <property type="evidence" value="ECO:0007669"/>
    <property type="project" value="UniProtKB-UniRule"/>
</dbReference>
<gene>
    <name evidence="9" type="primary">lysS</name>
    <name evidence="12" type="ORF">A3A02_04165</name>
</gene>
<comment type="catalytic activity">
    <reaction evidence="8 9 10">
        <text>tRNA(Lys) + L-lysine + ATP = L-lysyl-tRNA(Lys) + AMP + diphosphate</text>
        <dbReference type="Rhea" id="RHEA:20792"/>
        <dbReference type="Rhea" id="RHEA-COMP:9696"/>
        <dbReference type="Rhea" id="RHEA-COMP:9697"/>
        <dbReference type="ChEBI" id="CHEBI:30616"/>
        <dbReference type="ChEBI" id="CHEBI:32551"/>
        <dbReference type="ChEBI" id="CHEBI:33019"/>
        <dbReference type="ChEBI" id="CHEBI:78442"/>
        <dbReference type="ChEBI" id="CHEBI:78529"/>
        <dbReference type="ChEBI" id="CHEBI:456215"/>
        <dbReference type="EC" id="6.1.1.6"/>
    </reaction>
</comment>
<dbReference type="Gene3D" id="2.40.50.140">
    <property type="entry name" value="Nucleic acid-binding proteins"/>
    <property type="match status" value="1"/>
</dbReference>
<evidence type="ECO:0000256" key="9">
    <source>
        <dbReference type="HAMAP-Rule" id="MF_00252"/>
    </source>
</evidence>
<feature type="binding site" evidence="9">
    <location>
        <position position="410"/>
    </location>
    <ligand>
        <name>Mg(2+)</name>
        <dbReference type="ChEBI" id="CHEBI:18420"/>
        <label>2</label>
    </ligand>
</feature>
<evidence type="ECO:0000313" key="12">
    <source>
        <dbReference type="EMBL" id="OGY51795.1"/>
    </source>
</evidence>
<proteinExistence type="inferred from homology"/>
<dbReference type="GO" id="GO:0005829">
    <property type="term" value="C:cytosol"/>
    <property type="evidence" value="ECO:0007669"/>
    <property type="project" value="TreeGrafter"/>
</dbReference>
<dbReference type="Proteomes" id="UP000177376">
    <property type="component" value="Unassembled WGS sequence"/>
</dbReference>
<dbReference type="InterPro" id="IPR044136">
    <property type="entry name" value="Lys-tRNA-ligase_II_N"/>
</dbReference>
<dbReference type="EC" id="6.1.1.6" evidence="9"/>
<sequence>MAENNPLDERQVRLQKLEKIKAAGLNPYPEKFDKPNSLIQAKTLKEGTKVKVAGRVMTKREMGKIAFYHLQDLSGKIQIVFKSDKIGQEPFKFLSKMVDLGDFLGIEGKIFTTQKGEISVLADKYVFLGKALRPLPEKWHGLKDPEIIYRQRYLDLLMNEDSKRIFEFRSNFIRAIREFYWQENFLEVETPTFMHRATGATATPYKTHNNALDIDVYLRISHELPLKELIIGGLEKVFELGKAFRNEGVDPSHLPEHTHLEHYCAYWNFEDNIRFTEKMIDYLFAKLKISQKMDLVGRDEKTHQVDWSTPFKRINFIELLKHDTKIDIRKYTDAKSLLKDLKKAQIEFEGMSEMGLAGLIDNLYKKVSRPKIINPTILYHYPKYLQPLARINDDDKNIVDQFQLVVNGWEIVKAYSELIDPIDQKERFNEQLKAKASGEAEVMESDEEFIIALEHGAPPISGWGLGLDRVVALLTGQTNLRDVVLFPLLRPIEQENEKARKPENK</sequence>
<dbReference type="InterPro" id="IPR002313">
    <property type="entry name" value="Lys-tRNA-ligase_II"/>
</dbReference>
<comment type="similarity">
    <text evidence="1 9">Belongs to the class-II aminoacyl-tRNA synthetase family.</text>
</comment>
<dbReference type="PROSITE" id="PS50862">
    <property type="entry name" value="AA_TRNA_LIGASE_II"/>
    <property type="match status" value="1"/>
</dbReference>
<reference evidence="12 13" key="1">
    <citation type="journal article" date="2016" name="Nat. Commun.">
        <title>Thousands of microbial genomes shed light on interconnected biogeochemical processes in an aquifer system.</title>
        <authorList>
            <person name="Anantharaman K."/>
            <person name="Brown C.T."/>
            <person name="Hug L.A."/>
            <person name="Sharon I."/>
            <person name="Castelle C.J."/>
            <person name="Probst A.J."/>
            <person name="Thomas B.C."/>
            <person name="Singh A."/>
            <person name="Wilkins M.J."/>
            <person name="Karaoz U."/>
            <person name="Brodie E.L."/>
            <person name="Williams K.H."/>
            <person name="Hubbard S.S."/>
            <person name="Banfield J.F."/>
        </authorList>
    </citation>
    <scope>NUCLEOTIDE SEQUENCE [LARGE SCALE GENOMIC DNA]</scope>
</reference>
<dbReference type="InterPro" id="IPR004364">
    <property type="entry name" value="Aa-tRNA-synt_II"/>
</dbReference>
<comment type="cofactor">
    <cofactor evidence="9 10">
        <name>Mg(2+)</name>
        <dbReference type="ChEBI" id="CHEBI:18420"/>
    </cofactor>
    <text evidence="9 10">Binds 3 Mg(2+) ions per subunit.</text>
</comment>
<keyword evidence="9 10" id="KW-0460">Magnesium</keyword>
<evidence type="ECO:0000259" key="11">
    <source>
        <dbReference type="PROSITE" id="PS50862"/>
    </source>
</evidence>
<evidence type="ECO:0000313" key="13">
    <source>
        <dbReference type="Proteomes" id="UP000177376"/>
    </source>
</evidence>
<accession>A0A1G1YHG3</accession>
<evidence type="ECO:0000256" key="4">
    <source>
        <dbReference type="ARBA" id="ARBA00022741"/>
    </source>
</evidence>
<keyword evidence="4 9" id="KW-0547">Nucleotide-binding</keyword>
<keyword evidence="5 9" id="KW-0067">ATP-binding</keyword>
<keyword evidence="7 9" id="KW-0030">Aminoacyl-tRNA synthetase</keyword>
<dbReference type="AlphaFoldDB" id="A0A1G1YHG3"/>
<dbReference type="InterPro" id="IPR006195">
    <property type="entry name" value="aa-tRNA-synth_II"/>
</dbReference>
<dbReference type="Pfam" id="PF01336">
    <property type="entry name" value="tRNA_anti-codon"/>
    <property type="match status" value="1"/>
</dbReference>
<dbReference type="NCBIfam" id="NF001756">
    <property type="entry name" value="PRK00484.1"/>
    <property type="match status" value="1"/>
</dbReference>
<dbReference type="InterPro" id="IPR012340">
    <property type="entry name" value="NA-bd_OB-fold"/>
</dbReference>
<comment type="caution">
    <text evidence="9">Lacks conserved residue(s) required for the propagation of feature annotation.</text>
</comment>
<comment type="caution">
    <text evidence="12">The sequence shown here is derived from an EMBL/GenBank/DDBJ whole genome shotgun (WGS) entry which is preliminary data.</text>
</comment>
<name>A0A1G1YHG3_9BACT</name>
<dbReference type="GO" id="GO:0000287">
    <property type="term" value="F:magnesium ion binding"/>
    <property type="evidence" value="ECO:0007669"/>
    <property type="project" value="UniProtKB-UniRule"/>
</dbReference>
<feature type="domain" description="Aminoacyl-transfer RNA synthetases class-II family profile" evidence="11">
    <location>
        <begin position="166"/>
        <end position="491"/>
    </location>
</feature>
<organism evidence="12 13">
    <name type="scientific">Candidatus Buchananbacteria bacterium RIFCSPLOWO2_01_FULL_39_33</name>
    <dbReference type="NCBI Taxonomy" id="1797543"/>
    <lineage>
        <taxon>Bacteria</taxon>
        <taxon>Candidatus Buchananiibacteriota</taxon>
    </lineage>
</organism>
<dbReference type="FunFam" id="2.40.50.140:FF:000024">
    <property type="entry name" value="Lysine--tRNA ligase"/>
    <property type="match status" value="1"/>
</dbReference>
<comment type="subcellular location">
    <subcellularLocation>
        <location evidence="9">Cytoplasm</location>
    </subcellularLocation>
</comment>
<dbReference type="EMBL" id="MHIM01000031">
    <property type="protein sequence ID" value="OGY51795.1"/>
    <property type="molecule type" value="Genomic_DNA"/>
</dbReference>
<dbReference type="InterPro" id="IPR018149">
    <property type="entry name" value="Lys-tRNA-synth_II_C"/>
</dbReference>
<dbReference type="SUPFAM" id="SSF55681">
    <property type="entry name" value="Class II aaRS and biotin synthetases"/>
    <property type="match status" value="1"/>
</dbReference>
<dbReference type="SUPFAM" id="SSF50249">
    <property type="entry name" value="Nucleic acid-binding proteins"/>
    <property type="match status" value="1"/>
</dbReference>
<dbReference type="PRINTS" id="PR00982">
    <property type="entry name" value="TRNASYNTHLYS"/>
</dbReference>
<dbReference type="InterPro" id="IPR004365">
    <property type="entry name" value="NA-bd_OB_tRNA"/>
</dbReference>
<dbReference type="Gene3D" id="3.30.930.10">
    <property type="entry name" value="Bira Bifunctional Protein, Domain 2"/>
    <property type="match status" value="1"/>
</dbReference>
<dbReference type="GO" id="GO:0005524">
    <property type="term" value="F:ATP binding"/>
    <property type="evidence" value="ECO:0007669"/>
    <property type="project" value="UniProtKB-UniRule"/>
</dbReference>
<dbReference type="GO" id="GO:0004824">
    <property type="term" value="F:lysine-tRNA ligase activity"/>
    <property type="evidence" value="ECO:0007669"/>
    <property type="project" value="UniProtKB-UniRule"/>
</dbReference>
<feature type="binding site" evidence="9">
    <location>
        <position position="410"/>
    </location>
    <ligand>
        <name>Mg(2+)</name>
        <dbReference type="ChEBI" id="CHEBI:18420"/>
        <label>1</label>
    </ligand>
</feature>